<protein>
    <submittedName>
        <fullName evidence="2">Uncharacterized protein</fullName>
    </submittedName>
</protein>
<feature type="compositionally biased region" description="Polar residues" evidence="1">
    <location>
        <begin position="116"/>
        <end position="140"/>
    </location>
</feature>
<comment type="caution">
    <text evidence="2">The sequence shown here is derived from an EMBL/GenBank/DDBJ whole genome shotgun (WGS) entry which is preliminary data.</text>
</comment>
<dbReference type="Proteomes" id="UP000275385">
    <property type="component" value="Unassembled WGS sequence"/>
</dbReference>
<evidence type="ECO:0000256" key="1">
    <source>
        <dbReference type="SAM" id="MobiDB-lite"/>
    </source>
</evidence>
<dbReference type="AlphaFoldDB" id="A0A420Y4H2"/>
<dbReference type="EMBL" id="QVQW01000052">
    <property type="protein sequence ID" value="RKU42753.1"/>
    <property type="molecule type" value="Genomic_DNA"/>
</dbReference>
<accession>A0A420Y4H2</accession>
<organism evidence="2 3">
    <name type="scientific">Coniochaeta pulveracea</name>
    <dbReference type="NCBI Taxonomy" id="177199"/>
    <lineage>
        <taxon>Eukaryota</taxon>
        <taxon>Fungi</taxon>
        <taxon>Dikarya</taxon>
        <taxon>Ascomycota</taxon>
        <taxon>Pezizomycotina</taxon>
        <taxon>Sordariomycetes</taxon>
        <taxon>Sordariomycetidae</taxon>
        <taxon>Coniochaetales</taxon>
        <taxon>Coniochaetaceae</taxon>
        <taxon>Coniochaeta</taxon>
    </lineage>
</organism>
<reference evidence="2 3" key="1">
    <citation type="submission" date="2018-08" db="EMBL/GenBank/DDBJ databases">
        <title>Draft genome of the lignicolous fungus Coniochaeta pulveracea.</title>
        <authorList>
            <person name="Borstlap C.J."/>
            <person name="De Witt R.N."/>
            <person name="Botha A."/>
            <person name="Volschenk H."/>
        </authorList>
    </citation>
    <scope>NUCLEOTIDE SEQUENCE [LARGE SCALE GENOMIC DNA]</scope>
    <source>
        <strain evidence="2 3">CAB683</strain>
    </source>
</reference>
<feature type="region of interest" description="Disordered" evidence="1">
    <location>
        <begin position="260"/>
        <end position="301"/>
    </location>
</feature>
<dbReference type="OrthoDB" id="4842213at2759"/>
<feature type="compositionally biased region" description="Basic and acidic residues" evidence="1">
    <location>
        <begin position="397"/>
        <end position="416"/>
    </location>
</feature>
<proteinExistence type="predicted"/>
<evidence type="ECO:0000313" key="2">
    <source>
        <dbReference type="EMBL" id="RKU42753.1"/>
    </source>
</evidence>
<feature type="compositionally biased region" description="Low complexity" evidence="1">
    <location>
        <begin position="417"/>
        <end position="428"/>
    </location>
</feature>
<feature type="compositionally biased region" description="Basic residues" evidence="1">
    <location>
        <begin position="181"/>
        <end position="192"/>
    </location>
</feature>
<feature type="region of interest" description="Disordered" evidence="1">
    <location>
        <begin position="162"/>
        <end position="201"/>
    </location>
</feature>
<gene>
    <name evidence="2" type="ORF">DL546_006123</name>
</gene>
<sequence length="450" mass="49942">MVDTIDHCQPSMRVLGGSSFEDGMTTGALRTSICQQSLPASNNYSYPLCVSEALQALESLTLEEAARDEGLYWEELEELNGTTYELNQNSLPLGSHVQKPSIREVGSKKDGAFDTPSRTQLETWIAPTVQSDTAQSQTGSRTKERRSSLFHTFTAEELLVALSSTDEPSTDQEAQSSVGSKGRHHRNRHQKSASHEGLRHRPAARAELRHRAVKSLDTGTDQLRSSHGDSGPQSPSRTPPRLRLYPVVKEQPPLILTRQERSGTLPRVDENEPLGSIDSVSTNSMKRPWTSNGTQPTVGGDCDTFAYNNDKRRDSWAGGSIRRKEKDGKGGWLHKMTDWLTVTEPSAQALKQHRKEVFRRAGISPEDPEACSKLHVPIGEIPSHAVKPSGPGPEPEEVLKRELEEKRSTRSSRETSRSGSRISHSSSYRSKHSKRPVARSRVPDEIFPFN</sequence>
<feature type="compositionally biased region" description="Polar residues" evidence="1">
    <location>
        <begin position="278"/>
        <end position="297"/>
    </location>
</feature>
<evidence type="ECO:0000313" key="3">
    <source>
        <dbReference type="Proteomes" id="UP000275385"/>
    </source>
</evidence>
<feature type="region of interest" description="Disordered" evidence="1">
    <location>
        <begin position="368"/>
        <end position="450"/>
    </location>
</feature>
<feature type="region of interest" description="Disordered" evidence="1">
    <location>
        <begin position="104"/>
        <end position="148"/>
    </location>
</feature>
<feature type="region of interest" description="Disordered" evidence="1">
    <location>
        <begin position="216"/>
        <end position="244"/>
    </location>
</feature>
<keyword evidence="3" id="KW-1185">Reference proteome</keyword>
<feature type="compositionally biased region" description="Basic residues" evidence="1">
    <location>
        <begin position="429"/>
        <end position="438"/>
    </location>
</feature>
<feature type="compositionally biased region" description="Polar residues" evidence="1">
    <location>
        <begin position="162"/>
        <end position="179"/>
    </location>
</feature>
<name>A0A420Y4H2_9PEZI</name>